<protein>
    <recommendedName>
        <fullName evidence="3">Transposase IS204/IS1001/IS1096/IS1165 family protein</fullName>
    </recommendedName>
</protein>
<evidence type="ECO:0000313" key="2">
    <source>
        <dbReference type="Proteomes" id="UP000242310"/>
    </source>
</evidence>
<evidence type="ECO:0008006" key="3">
    <source>
        <dbReference type="Google" id="ProtNLM"/>
    </source>
</evidence>
<proteinExistence type="predicted"/>
<dbReference type="Proteomes" id="UP000242310">
    <property type="component" value="Unassembled WGS sequence"/>
</dbReference>
<name>A0A2P8HX75_9BACI</name>
<keyword evidence="2" id="KW-1185">Reference proteome</keyword>
<dbReference type="AlphaFoldDB" id="A0A2P8HX75"/>
<gene>
    <name evidence="1" type="ORF">B0H94_10288</name>
</gene>
<evidence type="ECO:0000313" key="1">
    <source>
        <dbReference type="EMBL" id="PSL50812.1"/>
    </source>
</evidence>
<organism evidence="1 2">
    <name type="scientific">Salsuginibacillus halophilus</name>
    <dbReference type="NCBI Taxonomy" id="517424"/>
    <lineage>
        <taxon>Bacteria</taxon>
        <taxon>Bacillati</taxon>
        <taxon>Bacillota</taxon>
        <taxon>Bacilli</taxon>
        <taxon>Bacillales</taxon>
        <taxon>Bacillaceae</taxon>
        <taxon>Salsuginibacillus</taxon>
    </lineage>
</organism>
<sequence length="51" mass="6013">MYFTVSIPGLEKMVIKKTETVGRGSFHIHVEREQKSHRCPICNERTNRVRI</sequence>
<reference evidence="1 2" key="1">
    <citation type="submission" date="2018-03" db="EMBL/GenBank/DDBJ databases">
        <title>Genomic Encyclopedia of Type Strains, Phase III (KMG-III): the genomes of soil and plant-associated and newly described type strains.</title>
        <authorList>
            <person name="Whitman W."/>
        </authorList>
    </citation>
    <scope>NUCLEOTIDE SEQUENCE [LARGE SCALE GENOMIC DNA]</scope>
    <source>
        <strain evidence="1 2">CGMCC 1.07653</strain>
    </source>
</reference>
<comment type="caution">
    <text evidence="1">The sequence shown here is derived from an EMBL/GenBank/DDBJ whole genome shotgun (WGS) entry which is preliminary data.</text>
</comment>
<dbReference type="EMBL" id="PYAV01000002">
    <property type="protein sequence ID" value="PSL50812.1"/>
    <property type="molecule type" value="Genomic_DNA"/>
</dbReference>
<accession>A0A2P8HX75</accession>